<dbReference type="SUPFAM" id="SSF103473">
    <property type="entry name" value="MFS general substrate transporter"/>
    <property type="match status" value="1"/>
</dbReference>
<dbReference type="CDD" id="cd17321">
    <property type="entry name" value="MFS_MMR_MDR_like"/>
    <property type="match status" value="1"/>
</dbReference>
<dbReference type="InterPro" id="IPR011701">
    <property type="entry name" value="MFS"/>
</dbReference>
<evidence type="ECO:0000256" key="5">
    <source>
        <dbReference type="ARBA" id="ARBA00022989"/>
    </source>
</evidence>
<dbReference type="OrthoDB" id="6627132at2"/>
<feature type="transmembrane region" description="Helical" evidence="7">
    <location>
        <begin position="230"/>
        <end position="247"/>
    </location>
</feature>
<dbReference type="Proteomes" id="UP000028640">
    <property type="component" value="Unassembled WGS sequence"/>
</dbReference>
<evidence type="ECO:0000313" key="10">
    <source>
        <dbReference type="Proteomes" id="UP000028640"/>
    </source>
</evidence>
<evidence type="ECO:0000256" key="2">
    <source>
        <dbReference type="ARBA" id="ARBA00004127"/>
    </source>
</evidence>
<name>A0A085GHT7_EWIA3</name>
<evidence type="ECO:0000256" key="7">
    <source>
        <dbReference type="SAM" id="Phobius"/>
    </source>
</evidence>
<comment type="subcellular location">
    <subcellularLocation>
        <location evidence="2">Endomembrane system</location>
        <topology evidence="2">Multi-pass membrane protein</topology>
    </subcellularLocation>
</comment>
<evidence type="ECO:0000259" key="8">
    <source>
        <dbReference type="PROSITE" id="PS50850"/>
    </source>
</evidence>
<dbReference type="Gene3D" id="1.20.1720.10">
    <property type="entry name" value="Multidrug resistance protein D"/>
    <property type="match status" value="1"/>
</dbReference>
<accession>A0A085GHT7</accession>
<dbReference type="GO" id="GO:0005886">
    <property type="term" value="C:plasma membrane"/>
    <property type="evidence" value="ECO:0007669"/>
    <property type="project" value="UniProtKB-SubCell"/>
</dbReference>
<feature type="transmembrane region" description="Helical" evidence="7">
    <location>
        <begin position="107"/>
        <end position="126"/>
    </location>
</feature>
<keyword evidence="5 7" id="KW-1133">Transmembrane helix</keyword>
<organism evidence="9 10">
    <name type="scientific">Ewingella americana (strain ATCC 33852 / DSM 4580 / CCUG 14506 / JCM 5911 / LMG 7869 / NCTC 12157 / CDC 1468-78)</name>
    <dbReference type="NCBI Taxonomy" id="910964"/>
    <lineage>
        <taxon>Bacteria</taxon>
        <taxon>Pseudomonadati</taxon>
        <taxon>Pseudomonadota</taxon>
        <taxon>Gammaproteobacteria</taxon>
        <taxon>Enterobacterales</taxon>
        <taxon>Yersiniaceae</taxon>
        <taxon>Ewingella</taxon>
    </lineage>
</organism>
<dbReference type="eggNOG" id="COG0477">
    <property type="taxonomic scope" value="Bacteria"/>
</dbReference>
<comment type="similarity">
    <text evidence="3">Belongs to the major facilitator superfamily. TCR/Tet family.</text>
</comment>
<feature type="transmembrane region" description="Helical" evidence="7">
    <location>
        <begin position="332"/>
        <end position="351"/>
    </location>
</feature>
<dbReference type="PROSITE" id="PS50850">
    <property type="entry name" value="MFS"/>
    <property type="match status" value="1"/>
</dbReference>
<dbReference type="PROSITE" id="PS00216">
    <property type="entry name" value="SUGAR_TRANSPORT_1"/>
    <property type="match status" value="1"/>
</dbReference>
<feature type="transmembrane region" description="Helical" evidence="7">
    <location>
        <begin position="138"/>
        <end position="163"/>
    </location>
</feature>
<proteinExistence type="inferred from homology"/>
<dbReference type="InterPro" id="IPR005829">
    <property type="entry name" value="Sugar_transporter_CS"/>
</dbReference>
<dbReference type="Gene3D" id="1.20.1250.20">
    <property type="entry name" value="MFS general substrate transporter like domains"/>
    <property type="match status" value="1"/>
</dbReference>
<gene>
    <name evidence="9" type="ORF">GEAM_1352</name>
</gene>
<feature type="transmembrane region" description="Helical" evidence="7">
    <location>
        <begin position="297"/>
        <end position="320"/>
    </location>
</feature>
<evidence type="ECO:0000313" key="9">
    <source>
        <dbReference type="EMBL" id="KFC83282.1"/>
    </source>
</evidence>
<dbReference type="InterPro" id="IPR020846">
    <property type="entry name" value="MFS_dom"/>
</dbReference>
<dbReference type="GeneID" id="78379695"/>
<reference evidence="9 10" key="1">
    <citation type="submission" date="2014-05" db="EMBL/GenBank/DDBJ databases">
        <title>ATOL: Assembling a taxonomically balanced genome-scale reconstruction of the evolutionary history of the Enterobacteriaceae.</title>
        <authorList>
            <person name="Plunkett G.III."/>
            <person name="Neeno-Eckwall E.C."/>
            <person name="Glasner J.D."/>
            <person name="Perna N.T."/>
        </authorList>
    </citation>
    <scope>NUCLEOTIDE SEQUENCE [LARGE SCALE GENOMIC DNA]</scope>
    <source>
        <strain evidence="9 10">ATCC 33852</strain>
    </source>
</reference>
<evidence type="ECO:0000256" key="6">
    <source>
        <dbReference type="ARBA" id="ARBA00023136"/>
    </source>
</evidence>
<sequence length="500" mass="52644">MNTPTKTKNTLALVAVCLAALMSGLEISSVPVILPVLEQQMHASFKELQWIMNAYTLACTSVLMAVGTLADRFGRKRVFVISIAAFGVTSLMCGLASSAAWLIFGRFLQGLSGGAMLTCLIAILSTQFPQGRARSTAFAAWGVVFGFGLGFGPIIGGGLVALFSWQWVFLVHVFIAVVTLFLALGNVVDSRDPQAKKLDIGGLVTLSLAVLGSTWLITQGSTLDWHGGSAYGLVALTLLSALLFIWIEQRHPHPMFDFSVFRIRPFSGALMGSIGMNFSFWPLMIYLPVYYQVGLGYSSLATGVALLAYTLPTLIMPPLAERLVAKFGAARFIPLGLFTLGASFMLMKIAAANGWTLLPGALLAGATLGLINTPVTNTTTGSVPGNRAGMASGIDISARLITLAINIALMGSLLVAGIAASLRDNVAVNMASGELHALAERVAAGAESSTLNAGIQQALIDGFGLLLLYGAVGVWLLALASFLLFNGRKGCPRELPQSVP</sequence>
<protein>
    <submittedName>
        <fullName evidence="9">Major facilitator superfamily permease</fullName>
    </submittedName>
</protein>
<feature type="domain" description="Major facilitator superfamily (MFS) profile" evidence="8">
    <location>
        <begin position="12"/>
        <end position="488"/>
    </location>
</feature>
<dbReference type="Pfam" id="PF07690">
    <property type="entry name" value="MFS_1"/>
    <property type="match status" value="1"/>
</dbReference>
<feature type="transmembrane region" description="Helical" evidence="7">
    <location>
        <begin position="200"/>
        <end position="218"/>
    </location>
</feature>
<dbReference type="InterPro" id="IPR001958">
    <property type="entry name" value="Tet-R_TetA/multi-R_MdtG-like"/>
</dbReference>
<keyword evidence="6 7" id="KW-0472">Membrane</keyword>
<feature type="transmembrane region" description="Helical" evidence="7">
    <location>
        <begin position="169"/>
        <end position="188"/>
    </location>
</feature>
<comment type="function">
    <text evidence="1">Resistance to tetracycline by an active tetracycline efflux. This is an energy-dependent process that decreases the accumulation of the antibiotic in whole cells. This protein functions as a metal-tetracycline/H(+) antiporter.</text>
</comment>
<feature type="transmembrane region" description="Helical" evidence="7">
    <location>
        <begin position="466"/>
        <end position="485"/>
    </location>
</feature>
<feature type="transmembrane region" description="Helical" evidence="7">
    <location>
        <begin position="78"/>
        <end position="101"/>
    </location>
</feature>
<dbReference type="PANTHER" id="PTHR42718">
    <property type="entry name" value="MAJOR FACILITATOR SUPERFAMILY MULTIDRUG TRANSPORTER MFSC"/>
    <property type="match status" value="1"/>
</dbReference>
<dbReference type="EMBL" id="JMPJ01000038">
    <property type="protein sequence ID" value="KFC83282.1"/>
    <property type="molecule type" value="Genomic_DNA"/>
</dbReference>
<comment type="caution">
    <text evidence="9">The sequence shown here is derived from an EMBL/GenBank/DDBJ whole genome shotgun (WGS) entry which is preliminary data.</text>
</comment>
<dbReference type="GO" id="GO:0022857">
    <property type="term" value="F:transmembrane transporter activity"/>
    <property type="evidence" value="ECO:0007669"/>
    <property type="project" value="InterPro"/>
</dbReference>
<feature type="transmembrane region" description="Helical" evidence="7">
    <location>
        <begin position="48"/>
        <end position="66"/>
    </location>
</feature>
<dbReference type="InterPro" id="IPR036259">
    <property type="entry name" value="MFS_trans_sf"/>
</dbReference>
<evidence type="ECO:0000256" key="4">
    <source>
        <dbReference type="ARBA" id="ARBA00022692"/>
    </source>
</evidence>
<feature type="transmembrane region" description="Helical" evidence="7">
    <location>
        <begin position="357"/>
        <end position="375"/>
    </location>
</feature>
<dbReference type="RefSeq" id="WP_034789786.1">
    <property type="nucleotide sequence ID" value="NZ_JMPJ01000038.1"/>
</dbReference>
<keyword evidence="4 7" id="KW-0812">Transmembrane</keyword>
<keyword evidence="10" id="KW-1185">Reference proteome</keyword>
<dbReference type="PANTHER" id="PTHR42718:SF49">
    <property type="entry name" value="EXPORT PROTEIN"/>
    <property type="match status" value="1"/>
</dbReference>
<dbReference type="PRINTS" id="PR01035">
    <property type="entry name" value="TCRTETA"/>
</dbReference>
<feature type="transmembrane region" description="Helical" evidence="7">
    <location>
        <begin position="396"/>
        <end position="420"/>
    </location>
</feature>
<evidence type="ECO:0000256" key="3">
    <source>
        <dbReference type="ARBA" id="ARBA00007520"/>
    </source>
</evidence>
<feature type="transmembrane region" description="Helical" evidence="7">
    <location>
        <begin position="268"/>
        <end position="291"/>
    </location>
</feature>
<dbReference type="STRING" id="910964.GEAM_1352"/>
<evidence type="ECO:0000256" key="1">
    <source>
        <dbReference type="ARBA" id="ARBA00003279"/>
    </source>
</evidence>
<dbReference type="AlphaFoldDB" id="A0A085GHT7"/>